<feature type="transmembrane region" description="Helical" evidence="1">
    <location>
        <begin position="218"/>
        <end position="248"/>
    </location>
</feature>
<dbReference type="AlphaFoldDB" id="A0AAE0N4G3"/>
<gene>
    <name evidence="3" type="ORF">B0H63DRAFT_486997</name>
</gene>
<protein>
    <submittedName>
        <fullName evidence="3">Uncharacterized protein</fullName>
    </submittedName>
</protein>
<organism evidence="3 4">
    <name type="scientific">Podospora didyma</name>
    <dbReference type="NCBI Taxonomy" id="330526"/>
    <lineage>
        <taxon>Eukaryota</taxon>
        <taxon>Fungi</taxon>
        <taxon>Dikarya</taxon>
        <taxon>Ascomycota</taxon>
        <taxon>Pezizomycotina</taxon>
        <taxon>Sordariomycetes</taxon>
        <taxon>Sordariomycetidae</taxon>
        <taxon>Sordariales</taxon>
        <taxon>Podosporaceae</taxon>
        <taxon>Podospora</taxon>
    </lineage>
</organism>
<dbReference type="Proteomes" id="UP001285441">
    <property type="component" value="Unassembled WGS sequence"/>
</dbReference>
<name>A0AAE0N4G3_9PEZI</name>
<reference evidence="3" key="2">
    <citation type="submission" date="2023-06" db="EMBL/GenBank/DDBJ databases">
        <authorList>
            <consortium name="Lawrence Berkeley National Laboratory"/>
            <person name="Haridas S."/>
            <person name="Hensen N."/>
            <person name="Bonometti L."/>
            <person name="Westerberg I."/>
            <person name="Brannstrom I.O."/>
            <person name="Guillou S."/>
            <person name="Cros-Aarteil S."/>
            <person name="Calhoun S."/>
            <person name="Kuo A."/>
            <person name="Mondo S."/>
            <person name="Pangilinan J."/>
            <person name="Riley R."/>
            <person name="LaButti K."/>
            <person name="Andreopoulos B."/>
            <person name="Lipzen A."/>
            <person name="Chen C."/>
            <person name="Yanf M."/>
            <person name="Daum C."/>
            <person name="Ng V."/>
            <person name="Clum A."/>
            <person name="Steindorff A."/>
            <person name="Ohm R."/>
            <person name="Martin F."/>
            <person name="Silar P."/>
            <person name="Natvig D."/>
            <person name="Lalanne C."/>
            <person name="Gautier V."/>
            <person name="Ament-velasquez S.L."/>
            <person name="Kruys A."/>
            <person name="Hutchinson M.I."/>
            <person name="Powell A.J."/>
            <person name="Barry K."/>
            <person name="Miller A.N."/>
            <person name="Grigoriev I.V."/>
            <person name="Debuchy R."/>
            <person name="Gladieux P."/>
            <person name="Thoren M.H."/>
            <person name="Johannesson H."/>
        </authorList>
    </citation>
    <scope>NUCLEOTIDE SEQUENCE</scope>
    <source>
        <strain evidence="3">CBS 232.78</strain>
    </source>
</reference>
<keyword evidence="1" id="KW-0812">Transmembrane</keyword>
<feature type="transmembrane region" description="Helical" evidence="1">
    <location>
        <begin position="145"/>
        <end position="168"/>
    </location>
</feature>
<reference evidence="3" key="1">
    <citation type="journal article" date="2023" name="Mol. Phylogenet. Evol.">
        <title>Genome-scale phylogeny and comparative genomics of the fungal order Sordariales.</title>
        <authorList>
            <person name="Hensen N."/>
            <person name="Bonometti L."/>
            <person name="Westerberg I."/>
            <person name="Brannstrom I.O."/>
            <person name="Guillou S."/>
            <person name="Cros-Aarteil S."/>
            <person name="Calhoun S."/>
            <person name="Haridas S."/>
            <person name="Kuo A."/>
            <person name="Mondo S."/>
            <person name="Pangilinan J."/>
            <person name="Riley R."/>
            <person name="LaButti K."/>
            <person name="Andreopoulos B."/>
            <person name="Lipzen A."/>
            <person name="Chen C."/>
            <person name="Yan M."/>
            <person name="Daum C."/>
            <person name="Ng V."/>
            <person name="Clum A."/>
            <person name="Steindorff A."/>
            <person name="Ohm R.A."/>
            <person name="Martin F."/>
            <person name="Silar P."/>
            <person name="Natvig D.O."/>
            <person name="Lalanne C."/>
            <person name="Gautier V."/>
            <person name="Ament-Velasquez S.L."/>
            <person name="Kruys A."/>
            <person name="Hutchinson M.I."/>
            <person name="Powell A.J."/>
            <person name="Barry K."/>
            <person name="Miller A.N."/>
            <person name="Grigoriev I.V."/>
            <person name="Debuchy R."/>
            <person name="Gladieux P."/>
            <person name="Hiltunen Thoren M."/>
            <person name="Johannesson H."/>
        </authorList>
    </citation>
    <scope>NUCLEOTIDE SEQUENCE</scope>
    <source>
        <strain evidence="3">CBS 232.78</strain>
    </source>
</reference>
<evidence type="ECO:0000313" key="3">
    <source>
        <dbReference type="EMBL" id="KAK3370436.1"/>
    </source>
</evidence>
<comment type="caution">
    <text evidence="3">The sequence shown here is derived from an EMBL/GenBank/DDBJ whole genome shotgun (WGS) entry which is preliminary data.</text>
</comment>
<dbReference type="GO" id="GO:0005886">
    <property type="term" value="C:plasma membrane"/>
    <property type="evidence" value="ECO:0007669"/>
    <property type="project" value="InterPro"/>
</dbReference>
<dbReference type="EMBL" id="JAULSW010000009">
    <property type="protein sequence ID" value="KAK3370436.1"/>
    <property type="molecule type" value="Genomic_DNA"/>
</dbReference>
<keyword evidence="1" id="KW-1133">Transmembrane helix</keyword>
<keyword evidence="1" id="KW-0472">Membrane</keyword>
<keyword evidence="4" id="KW-1185">Reference proteome</keyword>
<accession>A0AAE0N4G3</accession>
<evidence type="ECO:0000313" key="4">
    <source>
        <dbReference type="Proteomes" id="UP001285441"/>
    </source>
</evidence>
<dbReference type="InterPro" id="IPR009571">
    <property type="entry name" value="SUR7/Rim9-like_fungi"/>
</dbReference>
<keyword evidence="2" id="KW-0732">Signal</keyword>
<feature type="transmembrane region" description="Helical" evidence="1">
    <location>
        <begin position="175"/>
        <end position="198"/>
    </location>
</feature>
<feature type="signal peptide" evidence="2">
    <location>
        <begin position="1"/>
        <end position="24"/>
    </location>
</feature>
<feature type="chain" id="PRO_5042016314" evidence="2">
    <location>
        <begin position="25"/>
        <end position="321"/>
    </location>
</feature>
<proteinExistence type="predicted"/>
<sequence length="321" mass="35112">MFRSCSCSIILLPLVLFLHGSILATEAILLAAGTGPIERGDRLPVFYNFTVAIIDASQYSTVPPSQQGKTPEWGLPDPLDGDKLMDFFVIYPTSYCSGRLKDRGRGVYFEHCSRWGKELFNLQGGWRNSGVDLVKNNLIGQTPNIIYILFLTALAVNALALILGVFAFCSFWAMVAATVVAWISAATILTISALSHAFATKLANEVPRLDVSGTGRLYAYRGIAYAHATWGESACALVVAFLWLLIAWRTHVARRRSRAAAAGRLLGMKGAPTSYQHMGSGYEMDPLQGSQVELIQRGRSPSRAGFEQSGNGVAYEPFRHR</sequence>
<evidence type="ECO:0000256" key="1">
    <source>
        <dbReference type="SAM" id="Phobius"/>
    </source>
</evidence>
<evidence type="ECO:0000256" key="2">
    <source>
        <dbReference type="SAM" id="SignalP"/>
    </source>
</evidence>
<dbReference type="Pfam" id="PF06687">
    <property type="entry name" value="SUR7"/>
    <property type="match status" value="1"/>
</dbReference>